<keyword evidence="7" id="KW-1185">Reference proteome</keyword>
<keyword evidence="3" id="KW-0547">Nucleotide-binding</keyword>
<sequence>MPSINITNVTKRYGTETALEGLDLTVERGEIYGFLGPNGAGKSTTINLVLDFIRPTEGEVRVFDLDAQSDSLEIRERTGILPEGAELYDRLTGRQHVEFAIESKEADDDPDQLIERVGLSADAAEKKAGGYSKGMAQRLMLATALVGEPDLLILDEPSTGLDPNGAREMREIIREENARGATVFFSSHVLGQVEAVCDRVGILRDGDLIAEDTVDGLRDATPNETRLRVILDRVPDDSSAALEAVESVDGVSSVTPEGRTIVVACEDRAKTTVLHTIEEYGVTVEDFETDESSLEDLFMAYTSDSAGSTGVVQ</sequence>
<dbReference type="AlphaFoldDB" id="A0ABD5SV86"/>
<feature type="domain" description="ABC transporter" evidence="5">
    <location>
        <begin position="4"/>
        <end position="230"/>
    </location>
</feature>
<gene>
    <name evidence="6" type="ORF">ACFQE6_26570</name>
</gene>
<dbReference type="PROSITE" id="PS50893">
    <property type="entry name" value="ABC_TRANSPORTER_2"/>
    <property type="match status" value="1"/>
</dbReference>
<accession>A0ABD5SV86</accession>
<reference evidence="6 7" key="1">
    <citation type="journal article" date="2019" name="Int. J. Syst. Evol. Microbiol.">
        <title>The Global Catalogue of Microorganisms (GCM) 10K type strain sequencing project: providing services to taxonomists for standard genome sequencing and annotation.</title>
        <authorList>
            <consortium name="The Broad Institute Genomics Platform"/>
            <consortium name="The Broad Institute Genome Sequencing Center for Infectious Disease"/>
            <person name="Wu L."/>
            <person name="Ma J."/>
        </authorList>
    </citation>
    <scope>NUCLEOTIDE SEQUENCE [LARGE SCALE GENOMIC DNA]</scope>
    <source>
        <strain evidence="6 7">LMG 29247</strain>
    </source>
</reference>
<dbReference type="EMBL" id="JBHSWV010000554">
    <property type="protein sequence ID" value="MFC6768440.1"/>
    <property type="molecule type" value="Genomic_DNA"/>
</dbReference>
<dbReference type="PANTHER" id="PTHR43335">
    <property type="entry name" value="ABC TRANSPORTER, ATP-BINDING PROTEIN"/>
    <property type="match status" value="1"/>
</dbReference>
<dbReference type="SMART" id="SM00382">
    <property type="entry name" value="AAA"/>
    <property type="match status" value="1"/>
</dbReference>
<comment type="caution">
    <text evidence="6">The sequence shown here is derived from an EMBL/GenBank/DDBJ whole genome shotgun (WGS) entry which is preliminary data.</text>
</comment>
<dbReference type="Pfam" id="PF00005">
    <property type="entry name" value="ABC_tran"/>
    <property type="match status" value="1"/>
</dbReference>
<dbReference type="InterPro" id="IPR003439">
    <property type="entry name" value="ABC_transporter-like_ATP-bd"/>
</dbReference>
<keyword evidence="4 6" id="KW-0067">ATP-binding</keyword>
<dbReference type="Gene3D" id="3.40.50.300">
    <property type="entry name" value="P-loop containing nucleotide triphosphate hydrolases"/>
    <property type="match status" value="1"/>
</dbReference>
<evidence type="ECO:0000256" key="2">
    <source>
        <dbReference type="ARBA" id="ARBA00022448"/>
    </source>
</evidence>
<dbReference type="CDD" id="cd03230">
    <property type="entry name" value="ABC_DR_subfamily_A"/>
    <property type="match status" value="1"/>
</dbReference>
<dbReference type="RefSeq" id="WP_273741218.1">
    <property type="nucleotide sequence ID" value="NZ_JAQIVI010000554.1"/>
</dbReference>
<evidence type="ECO:0000313" key="6">
    <source>
        <dbReference type="EMBL" id="MFC6768440.1"/>
    </source>
</evidence>
<dbReference type="InterPro" id="IPR003593">
    <property type="entry name" value="AAA+_ATPase"/>
</dbReference>
<evidence type="ECO:0000259" key="5">
    <source>
        <dbReference type="PROSITE" id="PS50893"/>
    </source>
</evidence>
<proteinExistence type="inferred from homology"/>
<dbReference type="InterPro" id="IPR017871">
    <property type="entry name" value="ABC_transporter-like_CS"/>
</dbReference>
<evidence type="ECO:0000256" key="4">
    <source>
        <dbReference type="ARBA" id="ARBA00022840"/>
    </source>
</evidence>
<comment type="similarity">
    <text evidence="1">Belongs to the ABC transporter superfamily.</text>
</comment>
<dbReference type="InterPro" id="IPR027417">
    <property type="entry name" value="P-loop_NTPase"/>
</dbReference>
<keyword evidence="2" id="KW-0813">Transport</keyword>
<dbReference type="SUPFAM" id="SSF52540">
    <property type="entry name" value="P-loop containing nucleoside triphosphate hydrolases"/>
    <property type="match status" value="1"/>
</dbReference>
<organism evidence="6 7">
    <name type="scientific">Natrinema soli</name>
    <dbReference type="NCBI Taxonomy" id="1930624"/>
    <lineage>
        <taxon>Archaea</taxon>
        <taxon>Methanobacteriati</taxon>
        <taxon>Methanobacteriota</taxon>
        <taxon>Stenosarchaea group</taxon>
        <taxon>Halobacteria</taxon>
        <taxon>Halobacteriales</taxon>
        <taxon>Natrialbaceae</taxon>
        <taxon>Natrinema</taxon>
    </lineage>
</organism>
<dbReference type="PROSITE" id="PS00211">
    <property type="entry name" value="ABC_TRANSPORTER_1"/>
    <property type="match status" value="1"/>
</dbReference>
<dbReference type="GO" id="GO:0005524">
    <property type="term" value="F:ATP binding"/>
    <property type="evidence" value="ECO:0007669"/>
    <property type="project" value="UniProtKB-KW"/>
</dbReference>
<evidence type="ECO:0000256" key="1">
    <source>
        <dbReference type="ARBA" id="ARBA00005417"/>
    </source>
</evidence>
<dbReference type="Proteomes" id="UP001596383">
    <property type="component" value="Unassembled WGS sequence"/>
</dbReference>
<protein>
    <submittedName>
        <fullName evidence="6">ABC transporter ATP-binding protein</fullName>
    </submittedName>
</protein>
<name>A0ABD5SV86_9EURY</name>
<evidence type="ECO:0000256" key="3">
    <source>
        <dbReference type="ARBA" id="ARBA00022741"/>
    </source>
</evidence>
<evidence type="ECO:0000313" key="7">
    <source>
        <dbReference type="Proteomes" id="UP001596383"/>
    </source>
</evidence>
<dbReference type="PANTHER" id="PTHR43335:SF4">
    <property type="entry name" value="ABC TRANSPORTER, ATP-BINDING PROTEIN"/>
    <property type="match status" value="1"/>
</dbReference>